<dbReference type="SMART" id="SM00363">
    <property type="entry name" value="S4"/>
    <property type="match status" value="1"/>
</dbReference>
<dbReference type="Gene3D" id="3.10.290.10">
    <property type="entry name" value="RNA-binding S4 domain"/>
    <property type="match status" value="1"/>
</dbReference>
<name>A0A9W7AJC9_9STRA</name>
<keyword evidence="8" id="KW-1185">Reference proteome</keyword>
<keyword evidence="5" id="KW-0732">Signal</keyword>
<dbReference type="CDD" id="cd00165">
    <property type="entry name" value="S4"/>
    <property type="match status" value="1"/>
</dbReference>
<protein>
    <recommendedName>
        <fullName evidence="6">RNA-binding S4 domain-containing protein</fullName>
    </recommendedName>
</protein>
<dbReference type="InterPro" id="IPR006145">
    <property type="entry name" value="PsdUridine_synth_RsuA/RluA"/>
</dbReference>
<dbReference type="PROSITE" id="PS01149">
    <property type="entry name" value="PSI_RSU"/>
    <property type="match status" value="1"/>
</dbReference>
<feature type="signal peptide" evidence="5">
    <location>
        <begin position="1"/>
        <end position="21"/>
    </location>
</feature>
<dbReference type="InterPro" id="IPR020094">
    <property type="entry name" value="TruA/RsuA/RluB/E/F_N"/>
</dbReference>
<dbReference type="PROSITE" id="PS50889">
    <property type="entry name" value="S4"/>
    <property type="match status" value="1"/>
</dbReference>
<evidence type="ECO:0000313" key="8">
    <source>
        <dbReference type="Proteomes" id="UP001165085"/>
    </source>
</evidence>
<dbReference type="Gene3D" id="3.30.70.1560">
    <property type="entry name" value="Alpha-L RNA-binding motif"/>
    <property type="match status" value="1"/>
</dbReference>
<dbReference type="InterPro" id="IPR000748">
    <property type="entry name" value="PsdUridine_synth_RsuA/RluB/E/F"/>
</dbReference>
<dbReference type="InterPro" id="IPR002942">
    <property type="entry name" value="S4_RNA-bd"/>
</dbReference>
<evidence type="ECO:0000256" key="5">
    <source>
        <dbReference type="SAM" id="SignalP"/>
    </source>
</evidence>
<organism evidence="7 8">
    <name type="scientific">Triparma strigata</name>
    <dbReference type="NCBI Taxonomy" id="1606541"/>
    <lineage>
        <taxon>Eukaryota</taxon>
        <taxon>Sar</taxon>
        <taxon>Stramenopiles</taxon>
        <taxon>Ochrophyta</taxon>
        <taxon>Bolidophyceae</taxon>
        <taxon>Parmales</taxon>
        <taxon>Triparmaceae</taxon>
        <taxon>Triparma</taxon>
    </lineage>
</organism>
<dbReference type="Proteomes" id="UP001165085">
    <property type="component" value="Unassembled WGS sequence"/>
</dbReference>
<feature type="region of interest" description="Disordered" evidence="4">
    <location>
        <begin position="41"/>
        <end position="60"/>
    </location>
</feature>
<dbReference type="InterPro" id="IPR018496">
    <property type="entry name" value="PsdUridine_synth_RsuA/RluB_CS"/>
</dbReference>
<dbReference type="InterPro" id="IPR050343">
    <property type="entry name" value="RsuA_PseudoU_synthase"/>
</dbReference>
<feature type="chain" id="PRO_5040798414" description="RNA-binding S4 domain-containing protein" evidence="5">
    <location>
        <begin position="22"/>
        <end position="316"/>
    </location>
</feature>
<dbReference type="Pfam" id="PF00849">
    <property type="entry name" value="PseudoU_synth_2"/>
    <property type="match status" value="1"/>
</dbReference>
<dbReference type="PANTHER" id="PTHR47683">
    <property type="entry name" value="PSEUDOURIDINE SYNTHASE FAMILY PROTEIN-RELATED"/>
    <property type="match status" value="1"/>
</dbReference>
<dbReference type="PANTHER" id="PTHR47683:SF2">
    <property type="entry name" value="RNA-BINDING S4 DOMAIN-CONTAINING PROTEIN"/>
    <property type="match status" value="1"/>
</dbReference>
<evidence type="ECO:0000259" key="6">
    <source>
        <dbReference type="SMART" id="SM00363"/>
    </source>
</evidence>
<dbReference type="AlphaFoldDB" id="A0A9W7AJC9"/>
<dbReference type="InterPro" id="IPR042092">
    <property type="entry name" value="PsdUridine_s_RsuA/RluB/E/F_cat"/>
</dbReference>
<accession>A0A9W7AJC9</accession>
<evidence type="ECO:0000256" key="3">
    <source>
        <dbReference type="PROSITE-ProRule" id="PRU00182"/>
    </source>
</evidence>
<keyword evidence="2" id="KW-0413">Isomerase</keyword>
<evidence type="ECO:0000256" key="1">
    <source>
        <dbReference type="ARBA" id="ARBA00008348"/>
    </source>
</evidence>
<dbReference type="GO" id="GO:0003723">
    <property type="term" value="F:RNA binding"/>
    <property type="evidence" value="ECO:0007669"/>
    <property type="project" value="UniProtKB-KW"/>
</dbReference>
<dbReference type="EMBL" id="BRXY01000152">
    <property type="protein sequence ID" value="GMH71906.1"/>
    <property type="molecule type" value="Genomic_DNA"/>
</dbReference>
<dbReference type="Gene3D" id="3.30.70.580">
    <property type="entry name" value="Pseudouridine synthase I, catalytic domain, N-terminal subdomain"/>
    <property type="match status" value="1"/>
</dbReference>
<dbReference type="GO" id="GO:0001522">
    <property type="term" value="P:pseudouridine synthesis"/>
    <property type="evidence" value="ECO:0007669"/>
    <property type="project" value="InterPro"/>
</dbReference>
<dbReference type="GO" id="GO:0006364">
    <property type="term" value="P:rRNA processing"/>
    <property type="evidence" value="ECO:0007669"/>
    <property type="project" value="UniProtKB-ARBA"/>
</dbReference>
<dbReference type="NCBIfam" id="TIGR00093">
    <property type="entry name" value="pseudouridine synthase"/>
    <property type="match status" value="1"/>
</dbReference>
<proteinExistence type="inferred from homology"/>
<comment type="similarity">
    <text evidence="1">Belongs to the pseudouridine synthase RsuA family.</text>
</comment>
<dbReference type="SUPFAM" id="SSF55174">
    <property type="entry name" value="Alpha-L RNA-binding motif"/>
    <property type="match status" value="1"/>
</dbReference>
<dbReference type="GO" id="GO:0009982">
    <property type="term" value="F:pseudouridine synthase activity"/>
    <property type="evidence" value="ECO:0007669"/>
    <property type="project" value="InterPro"/>
</dbReference>
<evidence type="ECO:0000256" key="4">
    <source>
        <dbReference type="SAM" id="MobiDB-lite"/>
    </source>
</evidence>
<dbReference type="InterPro" id="IPR036986">
    <property type="entry name" value="S4_RNA-bd_sf"/>
</dbReference>
<feature type="domain" description="RNA-binding S4" evidence="6">
    <location>
        <begin position="63"/>
        <end position="118"/>
    </location>
</feature>
<comment type="caution">
    <text evidence="7">The sequence shown here is derived from an EMBL/GenBank/DDBJ whole genome shotgun (WGS) entry which is preliminary data.</text>
</comment>
<keyword evidence="3" id="KW-0694">RNA-binding</keyword>
<evidence type="ECO:0000313" key="7">
    <source>
        <dbReference type="EMBL" id="GMH71906.1"/>
    </source>
</evidence>
<dbReference type="InterPro" id="IPR020103">
    <property type="entry name" value="PsdUridine_synth_cat_dom_sf"/>
</dbReference>
<dbReference type="SUPFAM" id="SSF55120">
    <property type="entry name" value="Pseudouridine synthase"/>
    <property type="match status" value="1"/>
</dbReference>
<sequence>MKSSTSFSLFLLLCLFQKTSQFFISPSVASSYSTRSPAPSSSLLSCNSPSNPPSNPPTTQVGLRLNKCFKRTHSRRAADALIAADRVLVNGQPPNGAGHRVQPSDIVTLDGVEYDFQEFNTDDSKSPYVYVKYNKPLGTICTSDRTITDNIISALRSSGLKLSSRIYPIGRLDKDSHGLILLSNDGRIPNSVLRSEKKKSKIYHVTVDRYIEDYDLAALSAGVVITTVAQRDKVKKPLTAPTLPCSVKRLGLREFKIVLNEGRNRQIRKMCEALDYDVVELQRTEFMGITLDNLEYGEWKYCSDEEINILKSALNN</sequence>
<dbReference type="OrthoDB" id="440619at2759"/>
<evidence type="ECO:0000256" key="2">
    <source>
        <dbReference type="ARBA" id="ARBA00023235"/>
    </source>
</evidence>
<reference evidence="8" key="1">
    <citation type="journal article" date="2023" name="Commun. Biol.">
        <title>Genome analysis of Parmales, the sister group of diatoms, reveals the evolutionary specialization of diatoms from phago-mixotrophs to photoautotrophs.</title>
        <authorList>
            <person name="Ban H."/>
            <person name="Sato S."/>
            <person name="Yoshikawa S."/>
            <person name="Yamada K."/>
            <person name="Nakamura Y."/>
            <person name="Ichinomiya M."/>
            <person name="Sato N."/>
            <person name="Blanc-Mathieu R."/>
            <person name="Endo H."/>
            <person name="Kuwata A."/>
            <person name="Ogata H."/>
        </authorList>
    </citation>
    <scope>NUCLEOTIDE SEQUENCE [LARGE SCALE GENOMIC DNA]</scope>
    <source>
        <strain evidence="8">NIES 3701</strain>
    </source>
</reference>
<gene>
    <name evidence="7" type="ORF">TrST_g1488</name>
</gene>